<dbReference type="AlphaFoldDB" id="A0A369NZB7"/>
<dbReference type="RefSeq" id="WP_114548961.1">
    <property type="nucleotide sequence ID" value="NZ_PPUT01000012.1"/>
</dbReference>
<evidence type="ECO:0000313" key="4">
    <source>
        <dbReference type="Proteomes" id="UP000253805"/>
    </source>
</evidence>
<evidence type="ECO:0000256" key="2">
    <source>
        <dbReference type="SAM" id="Phobius"/>
    </source>
</evidence>
<proteinExistence type="predicted"/>
<feature type="transmembrane region" description="Helical" evidence="2">
    <location>
        <begin position="68"/>
        <end position="88"/>
    </location>
</feature>
<keyword evidence="2" id="KW-0812">Transmembrane</keyword>
<dbReference type="EMBL" id="PPUT01000012">
    <property type="protein sequence ID" value="RDC44758.1"/>
    <property type="molecule type" value="Genomic_DNA"/>
</dbReference>
<organism evidence="3 4">
    <name type="scientific">Adlercreutzia equolifaciens subsp. celatus</name>
    <dbReference type="NCBI Taxonomy" id="394340"/>
    <lineage>
        <taxon>Bacteria</taxon>
        <taxon>Bacillati</taxon>
        <taxon>Actinomycetota</taxon>
        <taxon>Coriobacteriia</taxon>
        <taxon>Eggerthellales</taxon>
        <taxon>Eggerthellaceae</taxon>
        <taxon>Adlercreutzia</taxon>
    </lineage>
</organism>
<keyword evidence="2" id="KW-0472">Membrane</keyword>
<evidence type="ECO:0000256" key="1">
    <source>
        <dbReference type="SAM" id="MobiDB-lite"/>
    </source>
</evidence>
<feature type="region of interest" description="Disordered" evidence="1">
    <location>
        <begin position="1"/>
        <end position="27"/>
    </location>
</feature>
<sequence length="447" mass="46230">MTELDPRNSASPADSAPDEGLSPRAAAEAKKAAAAKAAAAAFIQSAGDDYGDVEAAQPRDVKKGQRTAVIVGLIICVLVGAGVLTYLFTSGFFNEQPVAEETQRVPLSDARVIAAFDEVAMDAPDISQYAYVSQDALIGPKFSDIVLNEPTNLGTPGNQIVTCEATATATFKNKGVEINVPVTLPFEYSNAGETWVPGDLVVGEATAVPLASASANDILANLNDILATNDPTYGEAMVDASIVKTASDLTIDGGPITVDLSKTVESEADGVKTSELRTSTVTLNVAWSNTEGWLVTVADAGQIDTQTNQIPVAPAEGADSPASVDPANTDPENIGNVKFGDSVSLSGTLQAVEDAAGLSSGNNYTNNGTTDNANGSVQLVLKLTRPLDMNLNGTQYRLTTIAVATSGLDDNGKSLIGRKADVKGPLEESFATSWSPAGVKALEIHVE</sequence>
<evidence type="ECO:0000313" key="3">
    <source>
        <dbReference type="EMBL" id="RDC44758.1"/>
    </source>
</evidence>
<comment type="caution">
    <text evidence="3">The sequence shown here is derived from an EMBL/GenBank/DDBJ whole genome shotgun (WGS) entry which is preliminary data.</text>
</comment>
<name>A0A369NZB7_9ACTN</name>
<reference evidence="3 4" key="1">
    <citation type="journal article" date="2018" name="Elife">
        <title>Discovery and characterization of a prevalent human gut bacterial enzyme sufficient for the inactivation of a family of plant toxins.</title>
        <authorList>
            <person name="Koppel N."/>
            <person name="Bisanz J.E."/>
            <person name="Pandelia M.E."/>
            <person name="Turnbaugh P.J."/>
            <person name="Balskus E.P."/>
        </authorList>
    </citation>
    <scope>NUCLEOTIDE SEQUENCE [LARGE SCALE GENOMIC DNA]</scope>
    <source>
        <strain evidence="3 4">OB21 GAM 11</strain>
    </source>
</reference>
<gene>
    <name evidence="3" type="ORF">C1850_05885</name>
</gene>
<accession>A0A369NZB7</accession>
<keyword evidence="2" id="KW-1133">Transmembrane helix</keyword>
<dbReference type="Proteomes" id="UP000253805">
    <property type="component" value="Unassembled WGS sequence"/>
</dbReference>
<protein>
    <submittedName>
        <fullName evidence="3">Uncharacterized protein</fullName>
    </submittedName>
</protein>